<keyword evidence="1" id="KW-0812">Transmembrane</keyword>
<proteinExistence type="predicted"/>
<evidence type="ECO:0000313" key="3">
    <source>
        <dbReference type="RefSeq" id="XP_022236198.1"/>
    </source>
</evidence>
<keyword evidence="1" id="KW-1133">Transmembrane helix</keyword>
<evidence type="ECO:0000313" key="2">
    <source>
        <dbReference type="Proteomes" id="UP000694941"/>
    </source>
</evidence>
<reference evidence="3" key="1">
    <citation type="submission" date="2025-08" db="UniProtKB">
        <authorList>
            <consortium name="RefSeq"/>
        </authorList>
    </citation>
    <scope>IDENTIFICATION</scope>
    <source>
        <tissue evidence="3">Muscle</tissue>
    </source>
</reference>
<gene>
    <name evidence="3" type="primary">LOC111083796</name>
</gene>
<protein>
    <submittedName>
        <fullName evidence="3">Uncharacterized protein LOC111083796</fullName>
    </submittedName>
</protein>
<sequence length="129" mass="14967">MVSVNLCWFWFQFESVFGVSWSTYALILIKNPEWVDNLSNVTDTFNQKFISSFKTYNEKDVDEIIIMAAIALNSLWFTCSMLLLCGNSANSRCILLTWMVVLALTIFANVCGTGYYGYRLKVWIFLFYI</sequence>
<dbReference type="GeneID" id="111083796"/>
<feature type="transmembrane region" description="Helical" evidence="1">
    <location>
        <begin position="7"/>
        <end position="29"/>
    </location>
</feature>
<name>A0ABM1RXU3_LIMPO</name>
<feature type="transmembrane region" description="Helical" evidence="1">
    <location>
        <begin position="96"/>
        <end position="118"/>
    </location>
</feature>
<keyword evidence="2" id="KW-1185">Reference proteome</keyword>
<evidence type="ECO:0000256" key="1">
    <source>
        <dbReference type="SAM" id="Phobius"/>
    </source>
</evidence>
<keyword evidence="1" id="KW-0472">Membrane</keyword>
<organism evidence="2 3">
    <name type="scientific">Limulus polyphemus</name>
    <name type="common">Atlantic horseshoe crab</name>
    <dbReference type="NCBI Taxonomy" id="6850"/>
    <lineage>
        <taxon>Eukaryota</taxon>
        <taxon>Metazoa</taxon>
        <taxon>Ecdysozoa</taxon>
        <taxon>Arthropoda</taxon>
        <taxon>Chelicerata</taxon>
        <taxon>Merostomata</taxon>
        <taxon>Xiphosura</taxon>
        <taxon>Limulidae</taxon>
        <taxon>Limulus</taxon>
    </lineage>
</organism>
<dbReference type="RefSeq" id="XP_022236198.1">
    <property type="nucleotide sequence ID" value="XM_022380490.1"/>
</dbReference>
<feature type="transmembrane region" description="Helical" evidence="1">
    <location>
        <begin position="64"/>
        <end position="84"/>
    </location>
</feature>
<accession>A0ABM1RXU3</accession>
<dbReference type="Proteomes" id="UP000694941">
    <property type="component" value="Unplaced"/>
</dbReference>